<keyword evidence="5 7" id="KW-0472">Membrane</keyword>
<evidence type="ECO:0000256" key="3">
    <source>
        <dbReference type="ARBA" id="ARBA00022692"/>
    </source>
</evidence>
<sequence length="339" mass="35336">MDIGLLSAFIGGVLALLSPCAALLLPAFFGSTVGVGSRLLLHGGIFYVGMLLVLIPLGMGAGTLGAIFTAYRGTIVLAASVILIILGIVQFFGFGFDPARVLPGADAMRSKSATATGATKTFLLGATSGIAGICSGPILGAVLTLAATRGSVFLGGVMLAIYGAGMVVPLFIIAALWSRMGPRARSVMRGGSVNFFGRRLPVVSMVTGALMILIGIVFWMTNGLVSAPSLVSTSTLAHVQEWASSWTSTTIDILVVCLLAVIAIVLWFRHERRRNQDMRNREMRGSDESDKSREQPETGSESATGAEPVPGPETATRAETAPGSDTATAGNQVRDEPRH</sequence>
<protein>
    <submittedName>
        <fullName evidence="9">Cytochrome c biogenesis CcdA family protein</fullName>
    </submittedName>
</protein>
<feature type="transmembrane region" description="Helical" evidence="7">
    <location>
        <begin position="246"/>
        <end position="268"/>
    </location>
</feature>
<comment type="subcellular location">
    <subcellularLocation>
        <location evidence="1">Membrane</location>
        <topology evidence="1">Multi-pass membrane protein</topology>
    </subcellularLocation>
</comment>
<gene>
    <name evidence="9" type="ORF">GCM10009691_37070</name>
</gene>
<feature type="region of interest" description="Disordered" evidence="6">
    <location>
        <begin position="278"/>
        <end position="339"/>
    </location>
</feature>
<dbReference type="EMBL" id="BAAALY010000018">
    <property type="protein sequence ID" value="GAA1559642.1"/>
    <property type="molecule type" value="Genomic_DNA"/>
</dbReference>
<evidence type="ECO:0000256" key="1">
    <source>
        <dbReference type="ARBA" id="ARBA00004141"/>
    </source>
</evidence>
<keyword evidence="4 7" id="KW-1133">Transmembrane helix</keyword>
<keyword evidence="10" id="KW-1185">Reference proteome</keyword>
<evidence type="ECO:0000256" key="2">
    <source>
        <dbReference type="ARBA" id="ARBA00006143"/>
    </source>
</evidence>
<comment type="caution">
    <text evidence="9">The sequence shown here is derived from an EMBL/GenBank/DDBJ whole genome shotgun (WGS) entry which is preliminary data.</text>
</comment>
<feature type="transmembrane region" description="Helical" evidence="7">
    <location>
        <begin position="46"/>
        <end position="68"/>
    </location>
</feature>
<dbReference type="RefSeq" id="WP_346037171.1">
    <property type="nucleotide sequence ID" value="NZ_BAAALY010000018.1"/>
</dbReference>
<comment type="similarity">
    <text evidence="2">Belongs to the DsbD family.</text>
</comment>
<feature type="compositionally biased region" description="Basic and acidic residues" evidence="6">
    <location>
        <begin position="278"/>
        <end position="296"/>
    </location>
</feature>
<evidence type="ECO:0000256" key="5">
    <source>
        <dbReference type="ARBA" id="ARBA00023136"/>
    </source>
</evidence>
<evidence type="ECO:0000313" key="9">
    <source>
        <dbReference type="EMBL" id="GAA1559642.1"/>
    </source>
</evidence>
<evidence type="ECO:0000256" key="4">
    <source>
        <dbReference type="ARBA" id="ARBA00022989"/>
    </source>
</evidence>
<feature type="transmembrane region" description="Helical" evidence="7">
    <location>
        <begin position="75"/>
        <end position="96"/>
    </location>
</feature>
<feature type="transmembrane region" description="Helical" evidence="7">
    <location>
        <begin position="152"/>
        <end position="178"/>
    </location>
</feature>
<dbReference type="InterPro" id="IPR003834">
    <property type="entry name" value="Cyt_c_assmbl_TM_dom"/>
</dbReference>
<dbReference type="InterPro" id="IPR051790">
    <property type="entry name" value="Cytochrome_c-biogenesis_DsbD"/>
</dbReference>
<feature type="transmembrane region" description="Helical" evidence="7">
    <location>
        <begin position="199"/>
        <end position="220"/>
    </location>
</feature>
<evidence type="ECO:0000256" key="7">
    <source>
        <dbReference type="SAM" id="Phobius"/>
    </source>
</evidence>
<organism evidence="9 10">
    <name type="scientific">Brevibacterium picturae</name>
    <dbReference type="NCBI Taxonomy" id="260553"/>
    <lineage>
        <taxon>Bacteria</taxon>
        <taxon>Bacillati</taxon>
        <taxon>Actinomycetota</taxon>
        <taxon>Actinomycetes</taxon>
        <taxon>Micrococcales</taxon>
        <taxon>Brevibacteriaceae</taxon>
        <taxon>Brevibacterium</taxon>
    </lineage>
</organism>
<keyword evidence="3 7" id="KW-0812">Transmembrane</keyword>
<dbReference type="PANTHER" id="PTHR31272:SF4">
    <property type="entry name" value="CYTOCHROME C-TYPE BIOGENESIS PROTEIN HI_1454-RELATED"/>
    <property type="match status" value="1"/>
</dbReference>
<dbReference type="Proteomes" id="UP001501791">
    <property type="component" value="Unassembled WGS sequence"/>
</dbReference>
<proteinExistence type="inferred from homology"/>
<accession>A0ABP4NI29</accession>
<dbReference type="Pfam" id="PF02683">
    <property type="entry name" value="DsbD_TM"/>
    <property type="match status" value="1"/>
</dbReference>
<evidence type="ECO:0000259" key="8">
    <source>
        <dbReference type="Pfam" id="PF02683"/>
    </source>
</evidence>
<evidence type="ECO:0000313" key="10">
    <source>
        <dbReference type="Proteomes" id="UP001501791"/>
    </source>
</evidence>
<dbReference type="PANTHER" id="PTHR31272">
    <property type="entry name" value="CYTOCHROME C-TYPE BIOGENESIS PROTEIN HI_1454-RELATED"/>
    <property type="match status" value="1"/>
</dbReference>
<reference evidence="10" key="1">
    <citation type="journal article" date="2019" name="Int. J. Syst. Evol. Microbiol.">
        <title>The Global Catalogue of Microorganisms (GCM) 10K type strain sequencing project: providing services to taxonomists for standard genome sequencing and annotation.</title>
        <authorList>
            <consortium name="The Broad Institute Genomics Platform"/>
            <consortium name="The Broad Institute Genome Sequencing Center for Infectious Disease"/>
            <person name="Wu L."/>
            <person name="Ma J."/>
        </authorList>
    </citation>
    <scope>NUCLEOTIDE SEQUENCE [LARGE SCALE GENOMIC DNA]</scope>
    <source>
        <strain evidence="10">JCM 13319</strain>
    </source>
</reference>
<feature type="domain" description="Cytochrome C biogenesis protein transmembrane" evidence="8">
    <location>
        <begin position="6"/>
        <end position="197"/>
    </location>
</feature>
<name>A0ABP4NI29_9MICO</name>
<evidence type="ECO:0000256" key="6">
    <source>
        <dbReference type="SAM" id="MobiDB-lite"/>
    </source>
</evidence>